<reference evidence="1 2" key="1">
    <citation type="submission" date="2017-09" db="EMBL/GenBank/DDBJ databases">
        <title>Depth-based differentiation of microbial function through sediment-hosted aquifers and enrichment of novel symbionts in the deep terrestrial subsurface.</title>
        <authorList>
            <person name="Probst A.J."/>
            <person name="Ladd B."/>
            <person name="Jarett J.K."/>
            <person name="Geller-Mcgrath D.E."/>
            <person name="Sieber C.M."/>
            <person name="Emerson J.B."/>
            <person name="Anantharaman K."/>
            <person name="Thomas B.C."/>
            <person name="Malmstrom R."/>
            <person name="Stieglmeier M."/>
            <person name="Klingl A."/>
            <person name="Woyke T."/>
            <person name="Ryan C.M."/>
            <person name="Banfield J.F."/>
        </authorList>
    </citation>
    <scope>NUCLEOTIDE SEQUENCE [LARGE SCALE GENOMIC DNA]</scope>
    <source>
        <strain evidence="1">CG17_big_fil_post_rev_8_21_14_2_50_48_46</strain>
    </source>
</reference>
<name>A0A2M7FZ60_9BACT</name>
<evidence type="ECO:0000313" key="1">
    <source>
        <dbReference type="EMBL" id="PIW14588.1"/>
    </source>
</evidence>
<evidence type="ECO:0000313" key="2">
    <source>
        <dbReference type="Proteomes" id="UP000231019"/>
    </source>
</evidence>
<dbReference type="Proteomes" id="UP000231019">
    <property type="component" value="Unassembled WGS sequence"/>
</dbReference>
<comment type="caution">
    <text evidence="1">The sequence shown here is derived from an EMBL/GenBank/DDBJ whole genome shotgun (WGS) entry which is preliminary data.</text>
</comment>
<proteinExistence type="predicted"/>
<dbReference type="InterPro" id="IPR011990">
    <property type="entry name" value="TPR-like_helical_dom_sf"/>
</dbReference>
<dbReference type="SUPFAM" id="SSF48452">
    <property type="entry name" value="TPR-like"/>
    <property type="match status" value="1"/>
</dbReference>
<gene>
    <name evidence="1" type="ORF">COW36_21365</name>
</gene>
<protein>
    <submittedName>
        <fullName evidence="1">Uncharacterized protein</fullName>
    </submittedName>
</protein>
<accession>A0A2M7FZ60</accession>
<dbReference type="Gene3D" id="1.25.40.10">
    <property type="entry name" value="Tetratricopeptide repeat domain"/>
    <property type="match status" value="1"/>
</dbReference>
<organism evidence="1 2">
    <name type="scientific">bacterium (Candidatus Blackallbacteria) CG17_big_fil_post_rev_8_21_14_2_50_48_46</name>
    <dbReference type="NCBI Taxonomy" id="2014261"/>
    <lineage>
        <taxon>Bacteria</taxon>
        <taxon>Candidatus Blackallbacteria</taxon>
    </lineage>
</organism>
<dbReference type="AlphaFoldDB" id="A0A2M7FZ60"/>
<sequence length="850" mass="96620">MIKSQNPDRNLDLVQKSMQKEYNEGMPELTIFLVISSWPGPYAAFFEDLECLRARYTIELTLLDNGVGLSPAWIKKIAPTHRKSVPLRLWPAQSLNIFLEKPLNAPIGLWWPAETRLPLEALENWIPALEDWTAIHPRSSKFPQTQQAEAQGITELAPSQTQVFPDCLMFKSENREILKLWCAPEAQMPLMLLGCDIKNPSENSEVFPPLSFEPALTASEGLERYALLNKEKISPLRRKTLLESLQKAFPNGLRLLKELLPLLPLSEALPLLHQALLQKNFHPDLLAWSSQALLAAGQTGPAIQTKNGLDTLCPGFRLSPSPWAQTEIQTEHVGIQPAKLAIFISWTGSQSDLDRSMQSLQTLAAESVLVLPPEPPTMPAQAKQPPTYQSFYLSENPPSPESLLKLLNTTEADWILLLEAGEELEPEALKTLRKWLWHPPAGANWALKACIQEADAQGKPQAIHQALRLFPRHQVSPFNPCFPFNLNPLSLRVFTQAFLPLKRLSTPRETPLTQAMEAVGTEAWHTVLNLLKPHLKNCPATLYPQVMLLWVHALLKTNQNERLLELWPELHEKLHAYPDYWYLKGAWLRRQNKQQEAHLALERCLNFRPQELQALEWYSPDSLNRWPLKELLALHWNALFQGPAEIGIRQGHLRELRRILHQLFSYYPEGQLSPEHWSLFEYLALTAILTSHYQPGQTARDLFLQNLPQGHEKTLSIYYLETALLYLEGQFRVLPDRLPPGYSTYESMRDLQQNPSYLLPFSETLWQATEMDGPEIATAFLLCSALHFRDISYLLWLARLQQASGQNAKALFTLQACATVFPGHALLPTHPEQFLDSSQASELAAFQAPC</sequence>
<dbReference type="EMBL" id="PFFQ01000059">
    <property type="protein sequence ID" value="PIW14588.1"/>
    <property type="molecule type" value="Genomic_DNA"/>
</dbReference>